<evidence type="ECO:0000259" key="2">
    <source>
        <dbReference type="Pfam" id="PF07929"/>
    </source>
</evidence>
<keyword evidence="4" id="KW-1185">Reference proteome</keyword>
<dbReference type="RefSeq" id="XP_033573361.1">
    <property type="nucleotide sequence ID" value="XM_033722268.1"/>
</dbReference>
<evidence type="ECO:0000313" key="5">
    <source>
        <dbReference type="RefSeq" id="XP_033573361.1"/>
    </source>
</evidence>
<reference evidence="5" key="3">
    <citation type="submission" date="2025-04" db="UniProtKB">
        <authorList>
            <consortium name="RefSeq"/>
        </authorList>
    </citation>
    <scope>IDENTIFICATION</scope>
    <source>
        <strain evidence="5">CBS 304.34</strain>
    </source>
</reference>
<feature type="region of interest" description="Disordered" evidence="1">
    <location>
        <begin position="1"/>
        <end position="38"/>
    </location>
</feature>
<dbReference type="Pfam" id="PF07929">
    <property type="entry name" value="PRiA4_ORF3"/>
    <property type="match status" value="1"/>
</dbReference>
<feature type="compositionally biased region" description="Basic and acidic residues" evidence="1">
    <location>
        <begin position="312"/>
        <end position="326"/>
    </location>
</feature>
<feature type="region of interest" description="Disordered" evidence="1">
    <location>
        <begin position="306"/>
        <end position="326"/>
    </location>
</feature>
<dbReference type="InterPro" id="IPR012912">
    <property type="entry name" value="Plasmid_pRiA4b_Orf3-like"/>
</dbReference>
<dbReference type="AlphaFoldDB" id="A0A6A6YEW2"/>
<accession>A0A6A6YEW2</accession>
<gene>
    <name evidence="3 5" type="ORF">BDZ99DRAFT_479654</name>
</gene>
<reference evidence="3 5" key="1">
    <citation type="journal article" date="2020" name="Stud. Mycol.">
        <title>101 Dothideomycetes genomes: a test case for predicting lifestyles and emergence of pathogens.</title>
        <authorList>
            <person name="Haridas S."/>
            <person name="Albert R."/>
            <person name="Binder M."/>
            <person name="Bloem J."/>
            <person name="Labutti K."/>
            <person name="Salamov A."/>
            <person name="Andreopoulos B."/>
            <person name="Baker S."/>
            <person name="Barry K."/>
            <person name="Bills G."/>
            <person name="Bluhm B."/>
            <person name="Cannon C."/>
            <person name="Castanera R."/>
            <person name="Culley D."/>
            <person name="Daum C."/>
            <person name="Ezra D."/>
            <person name="Gonzalez J."/>
            <person name="Henrissat B."/>
            <person name="Kuo A."/>
            <person name="Liang C."/>
            <person name="Lipzen A."/>
            <person name="Lutzoni F."/>
            <person name="Magnuson J."/>
            <person name="Mondo S."/>
            <person name="Nolan M."/>
            <person name="Ohm R."/>
            <person name="Pangilinan J."/>
            <person name="Park H.-J."/>
            <person name="Ramirez L."/>
            <person name="Alfaro M."/>
            <person name="Sun H."/>
            <person name="Tritt A."/>
            <person name="Yoshinaga Y."/>
            <person name="Zwiers L.-H."/>
            <person name="Turgeon B."/>
            <person name="Goodwin S."/>
            <person name="Spatafora J."/>
            <person name="Crous P."/>
            <person name="Grigoriev I."/>
        </authorList>
    </citation>
    <scope>NUCLEOTIDE SEQUENCE</scope>
    <source>
        <strain evidence="3 5">CBS 304.34</strain>
    </source>
</reference>
<evidence type="ECO:0000313" key="3">
    <source>
        <dbReference type="EMBL" id="KAF2806397.1"/>
    </source>
</evidence>
<dbReference type="Gene3D" id="3.10.290.30">
    <property type="entry name" value="MM3350-like"/>
    <property type="match status" value="1"/>
</dbReference>
<protein>
    <recommendedName>
        <fullName evidence="2">Plasmid pRiA4b Orf3-like domain-containing protein</fullName>
    </recommendedName>
</protein>
<organism evidence="3">
    <name type="scientific">Mytilinidion resinicola</name>
    <dbReference type="NCBI Taxonomy" id="574789"/>
    <lineage>
        <taxon>Eukaryota</taxon>
        <taxon>Fungi</taxon>
        <taxon>Dikarya</taxon>
        <taxon>Ascomycota</taxon>
        <taxon>Pezizomycotina</taxon>
        <taxon>Dothideomycetes</taxon>
        <taxon>Pleosporomycetidae</taxon>
        <taxon>Mytilinidiales</taxon>
        <taxon>Mytilinidiaceae</taxon>
        <taxon>Mytilinidion</taxon>
    </lineage>
</organism>
<proteinExistence type="predicted"/>
<sequence length="326" mass="35605">MSQHSHRPKRPLSPDPAQPSAAADINANKRSRLAPPKPAAAPNYLFHITIPSERGIGEECAESPARTLSIPAAWTFHQFHEAIQVAFYWSNTQAYQFNVCEPGSAHSLRVVSESVPRLHVSAGGAAPFGVWEDSPSVESTLKIDEVFNDYKWAAHEYEYKYHPAVPVTHRIKPLGRAVATSTGPECIAGEFHAAPEGLDNDAADDLRAAFMPSLLNETADEKRAQARMRRWYRAECVNGDTEGLAGARLIEYGAATTLLPVPDVAVGSEGKAVDANVRVVLRIAPEIVSRADYAWRELGSDTHFGSVPSSARTRDKQGTCLEVRSR</sequence>
<dbReference type="InterPro" id="IPR024047">
    <property type="entry name" value="MM3350-like_sf"/>
</dbReference>
<dbReference type="OrthoDB" id="245563at2759"/>
<dbReference type="SUPFAM" id="SSF159941">
    <property type="entry name" value="MM3350-like"/>
    <property type="match status" value="1"/>
</dbReference>
<evidence type="ECO:0000256" key="1">
    <source>
        <dbReference type="SAM" id="MobiDB-lite"/>
    </source>
</evidence>
<dbReference type="GeneID" id="54463161"/>
<name>A0A6A6YEW2_9PEZI</name>
<dbReference type="Proteomes" id="UP000504636">
    <property type="component" value="Unplaced"/>
</dbReference>
<evidence type="ECO:0000313" key="4">
    <source>
        <dbReference type="Proteomes" id="UP000504636"/>
    </source>
</evidence>
<feature type="domain" description="Plasmid pRiA4b Orf3-like" evidence="2">
    <location>
        <begin position="66"/>
        <end position="199"/>
    </location>
</feature>
<dbReference type="EMBL" id="MU003707">
    <property type="protein sequence ID" value="KAF2806397.1"/>
    <property type="molecule type" value="Genomic_DNA"/>
</dbReference>
<feature type="compositionally biased region" description="Basic residues" evidence="1">
    <location>
        <begin position="1"/>
        <end position="10"/>
    </location>
</feature>
<reference evidence="5" key="2">
    <citation type="submission" date="2020-04" db="EMBL/GenBank/DDBJ databases">
        <authorList>
            <consortium name="NCBI Genome Project"/>
        </authorList>
    </citation>
    <scope>NUCLEOTIDE SEQUENCE</scope>
    <source>
        <strain evidence="5">CBS 304.34</strain>
    </source>
</reference>